<dbReference type="RefSeq" id="WP_074796141.1">
    <property type="nucleotide sequence ID" value="NZ_FOAD01000010.1"/>
</dbReference>
<proteinExistence type="predicted"/>
<name>A0A1H7TV60_HALLR</name>
<reference evidence="1 2" key="1">
    <citation type="submission" date="2016-10" db="EMBL/GenBank/DDBJ databases">
        <authorList>
            <person name="de Groot N.N."/>
        </authorList>
    </citation>
    <scope>NUCLEOTIDE SEQUENCE [LARGE SCALE GENOMIC DNA]</scope>
    <source>
        <strain evidence="1 2">CDM_5</strain>
    </source>
</reference>
<sequence>MAERKSLKINSDVYDRLAKQKGSKDTWDEFFSRLVNSVSQDQVHLDRATLKDFGGSEEAKVGFKASSDGTLELRFTDESGTSLGGVTLDSLEPSQEVDVSVVVGEQTEN</sequence>
<evidence type="ECO:0000313" key="2">
    <source>
        <dbReference type="Proteomes" id="UP000183894"/>
    </source>
</evidence>
<gene>
    <name evidence="1" type="ORF">SAMN04488691_11062</name>
</gene>
<dbReference type="AlphaFoldDB" id="A0A1H7TV60"/>
<dbReference type="EMBL" id="FOAD01000010">
    <property type="protein sequence ID" value="SEL88398.1"/>
    <property type="molecule type" value="Genomic_DNA"/>
</dbReference>
<dbReference type="Proteomes" id="UP000183894">
    <property type="component" value="Unassembled WGS sequence"/>
</dbReference>
<organism evidence="1 2">
    <name type="scientific">Haloferax larsenii</name>
    <dbReference type="NCBI Taxonomy" id="302484"/>
    <lineage>
        <taxon>Archaea</taxon>
        <taxon>Methanobacteriati</taxon>
        <taxon>Methanobacteriota</taxon>
        <taxon>Stenosarchaea group</taxon>
        <taxon>Halobacteria</taxon>
        <taxon>Halobacteriales</taxon>
        <taxon>Haloferacaceae</taxon>
        <taxon>Haloferax</taxon>
    </lineage>
</organism>
<accession>A0A1H7TV60</accession>
<evidence type="ECO:0000313" key="1">
    <source>
        <dbReference type="EMBL" id="SEL88398.1"/>
    </source>
</evidence>
<protein>
    <submittedName>
        <fullName evidence="1">Uncharacterized protein</fullName>
    </submittedName>
</protein>